<comment type="caution">
    <text evidence="1">The sequence shown here is derived from an EMBL/GenBank/DDBJ whole genome shotgun (WGS) entry which is preliminary data.</text>
</comment>
<evidence type="ECO:0000313" key="1">
    <source>
        <dbReference type="EMBL" id="KAJ9123138.1"/>
    </source>
</evidence>
<reference evidence="1" key="1">
    <citation type="submission" date="2023-04" db="EMBL/GenBank/DDBJ databases">
        <title>Draft Genome sequencing of Naganishia species isolated from polar environments using Oxford Nanopore Technology.</title>
        <authorList>
            <person name="Leo P."/>
            <person name="Venkateswaran K."/>
        </authorList>
    </citation>
    <scope>NUCLEOTIDE SEQUENCE</scope>
    <source>
        <strain evidence="1">MNA-CCFEE 5425</strain>
    </source>
</reference>
<evidence type="ECO:0000313" key="2">
    <source>
        <dbReference type="Proteomes" id="UP001243375"/>
    </source>
</evidence>
<name>A0ACC2XHM5_9TREE</name>
<sequence length="1812" mass="198373">MTGGRDPPSSMPPPRQHEQQKRLSSGGALASNVDYQNTGPVSPASASTSSTASSFVFPVRSVFANINPSSSSSGQEAPLGRIHSNTSNLSYSQSRLPSLAMSEGGAESIRAHAESISQMLDTAQHNILPRSNSRNQSIPSVNNIADPIHRSNSDSSGTATEGIHSAPLQQDAEQTSNSYFTANVRRSSDGSVSRRSPNPGAPRPPRTPLAAESAAHAHGQIDPVPAEARAPGLQTTERCETNDAGEPTAYHFLDRPGVDRELEGPHSTSNVGTPKARSTKSDEGMNICDPIGLPNADEDQEIEVTEVRSYKHQNNKPTEPDIGPAVERPPDITDIVRLGEVGDTSTSSKQGGSKQGGSATDPSQKAEEQRPSVNRHQPVDHQQSVRNFVNSQAQTVNMSDPNASTPFLREHEDEEEDYLMTSRHASSNPPIDKEKDSGTNPSALGDDSDPEIGDLAEHDLTSSHLSTLQTESQSQVSTNMADEPVMTVRFEHVTTEDGHHVVVGREGKLETCEDEPITTPGAIQGFGVLMVLDEDEETGDLSVRQVSENSTELLGLSPRYLFRLQCLTHILPKSQDDALRDNIDYLSEPDVDSSEMPDDGPQVFLLSGYGEPGSDDSDEIPTSRTINRRREWTCWVAAHRPSQKSWQKKDAQGRSIPVPNLIVLEFELERDVYNPLYPPTPVADYESGISSPAPGSATGTTGSSGTMGTGSFGAASGGETSRASMSTQTDATPGARGENQSTGTGPTFQTMSTEESSVRRKRIRNRLMGLQGNEMEMDPASILASTTSHARPLRALERMRRMTRNAVADGDDISNQDIMQANGGTRRRARRKGPGSGGVGTMDVFAVLAQINDQLGAAPDLETFLKVVVGVIKDLTQFHRCLVYSFDANWNGQVVAELVDWSKTHDLYKGLMFPMTDIPAQARELYRINKVRLLYDRAQTTARLVLRSRDDLEFPLDMTHSYLRAMSPIHLVYLRNMGVRSSMSISIMAFGSLWGLIACHAYGDAGMRVSFPVRQMLKLLSDSISRNIERLSYAARLQTRKLISTIPTDAHPTGYIVSNADDLIHLFDADSGVLVIGDGAKILGPRTEQSQEILYIAEFLRLKRYEQMQISHNIAEDFPELNQPKKLEIISGLLYVPLSSGGNDFIALLRRGQLREVHWAGKPYKEGKEKGASLEPRQSFKAWSETIKGRSRAWTDEQLETAGVLALVYGKFIEVWRQKESAMRTNQLTSILLNNASHEVRTPLNHIINYLELALDGQLDTETRENLSRSHIASKSLLFTINDLLDLTRIESGNEIAFNDPFDVRQCIEDATRIYESEAKRRNLEFVVDLSAAPECLVLGDDKKVRTVVANLVANAVKYTEQGKIRIDCRTRSAESESGRSAPVAENMVDVEITVSDSGCGIARDKLEAMFLTFEQADTEPTKPTGLGLGLAVVARIVEQLGGQLRAESEINVGTRFFFSLLMARFDPATSSVTASTASRSLQAPIQDRSGSDSGLSAESHGSGNSEIDTFVQAFGASHMSKLNDSSPDPRVQMAEARMNQPGTFPVADSSWPVKPAKPDLDTVETISPHASVSHSSGSSQRPKRQISASLSSQFHRTPSDGVKEPRLPRDGVHVEDKAYEASPSSLMPKATSPKKRRSQDKLTSNIKVRSLNKLKILVVEDDDVNRRILERRLKLDGHVVMSEINGQDAVDRIKNDQAFDCILMDIQMPVMDGKQAAAAIRKFEELLSTGNDVPAASPACRVDNRIPIIAVSATLLEKQRIELGVDFDGWMLKPIDFKRMLRILSGISQPELRGDDGYQRGQWERGGWLNS</sequence>
<dbReference type="EMBL" id="JASBWU010000003">
    <property type="protein sequence ID" value="KAJ9123138.1"/>
    <property type="molecule type" value="Genomic_DNA"/>
</dbReference>
<dbReference type="Proteomes" id="UP001243375">
    <property type="component" value="Unassembled WGS sequence"/>
</dbReference>
<gene>
    <name evidence="1" type="ORF">QFC22_001331</name>
</gene>
<keyword evidence="2" id="KW-1185">Reference proteome</keyword>
<organism evidence="1 2">
    <name type="scientific">Naganishia vaughanmartiniae</name>
    <dbReference type="NCBI Taxonomy" id="1424756"/>
    <lineage>
        <taxon>Eukaryota</taxon>
        <taxon>Fungi</taxon>
        <taxon>Dikarya</taxon>
        <taxon>Basidiomycota</taxon>
        <taxon>Agaricomycotina</taxon>
        <taxon>Tremellomycetes</taxon>
        <taxon>Filobasidiales</taxon>
        <taxon>Filobasidiaceae</taxon>
        <taxon>Naganishia</taxon>
    </lineage>
</organism>
<protein>
    <submittedName>
        <fullName evidence="1">Uncharacterized protein</fullName>
    </submittedName>
</protein>
<proteinExistence type="predicted"/>
<accession>A0ACC2XHM5</accession>